<name>A0ACC0KSY2_CHOFU</name>
<protein>
    <submittedName>
        <fullName evidence="1">Uncharacterized protein</fullName>
    </submittedName>
</protein>
<gene>
    <name evidence="1" type="ORF">MSG28_013270</name>
</gene>
<dbReference type="EMBL" id="CM046123">
    <property type="protein sequence ID" value="KAI8439514.1"/>
    <property type="molecule type" value="Genomic_DNA"/>
</dbReference>
<reference evidence="1 2" key="1">
    <citation type="journal article" date="2022" name="Genome Biol. Evol.">
        <title>The Spruce Budworm Genome: Reconstructing the Evolutionary History of Antifreeze Proteins.</title>
        <authorList>
            <person name="Beliveau C."/>
            <person name="Gagne P."/>
            <person name="Picq S."/>
            <person name="Vernygora O."/>
            <person name="Keeling C.I."/>
            <person name="Pinkney K."/>
            <person name="Doucet D."/>
            <person name="Wen F."/>
            <person name="Johnston J.S."/>
            <person name="Maaroufi H."/>
            <person name="Boyle B."/>
            <person name="Laroche J."/>
            <person name="Dewar K."/>
            <person name="Juretic N."/>
            <person name="Blackburn G."/>
            <person name="Nisole A."/>
            <person name="Brunet B."/>
            <person name="Brandao M."/>
            <person name="Lumley L."/>
            <person name="Duan J."/>
            <person name="Quan G."/>
            <person name="Lucarotti C.J."/>
            <person name="Roe A.D."/>
            <person name="Sperling F.A.H."/>
            <person name="Levesque R.C."/>
            <person name="Cusson M."/>
        </authorList>
    </citation>
    <scope>NUCLEOTIDE SEQUENCE [LARGE SCALE GENOMIC DNA]</scope>
    <source>
        <strain evidence="1">Glfc:IPQL:Cfum</strain>
    </source>
</reference>
<proteinExistence type="predicted"/>
<keyword evidence="2" id="KW-1185">Reference proteome</keyword>
<sequence length="519" mass="59021">MGDLLLKCPLCCSEVFDSKELLVDHLSKIWFNLRCPACNDECSSLAHLIEHLNSEACVPKSKSDHNSGVLTTTQIEPEECQTLNHQNVTDNQEDHNIIDQSQVTEVSDVSRMYVELLSKQLAKPCLQTQELKLVKEDDMKVEPDPLLPEVDPEENQEIYSCNTLAIQPMQTEQLVFKQEVTKPNRLAEKRVVQVDSVVRNIKNDIKKGPYHKVIVKEMQTLEGGKKVKVYNCMTCNIYVTSLDEFKSHPCKPLKYQCLHCPVAYENSKSLSAHMKVHKSHTESETDNSGPFRCDICSTVFPSNKSLKLHKRMHDPVKARPIELPVETEGSEPSNDKFLCSICDKLIPIDYRAVHHNSHKTDNKFNCDICNRKFHSSEYLEMHMSVHNIDKAFKTSVQLAGHKNSHTKPFSCQHCNRPFASLYAVRAHTETHARQNNLKFSCNLCGASYARTFALKDHIKQVHKQDIESVDKTTVDLKEEGWILSEGDADRQVTLEKSMPNEINQLVINTNEAASVMIVP</sequence>
<organism evidence="1 2">
    <name type="scientific">Choristoneura fumiferana</name>
    <name type="common">Spruce budworm moth</name>
    <name type="synonym">Archips fumiferana</name>
    <dbReference type="NCBI Taxonomy" id="7141"/>
    <lineage>
        <taxon>Eukaryota</taxon>
        <taxon>Metazoa</taxon>
        <taxon>Ecdysozoa</taxon>
        <taxon>Arthropoda</taxon>
        <taxon>Hexapoda</taxon>
        <taxon>Insecta</taxon>
        <taxon>Pterygota</taxon>
        <taxon>Neoptera</taxon>
        <taxon>Endopterygota</taxon>
        <taxon>Lepidoptera</taxon>
        <taxon>Glossata</taxon>
        <taxon>Ditrysia</taxon>
        <taxon>Tortricoidea</taxon>
        <taxon>Tortricidae</taxon>
        <taxon>Tortricinae</taxon>
        <taxon>Choristoneura</taxon>
    </lineage>
</organism>
<accession>A0ACC0KSY2</accession>
<evidence type="ECO:0000313" key="2">
    <source>
        <dbReference type="Proteomes" id="UP001064048"/>
    </source>
</evidence>
<dbReference type="Proteomes" id="UP001064048">
    <property type="component" value="Chromosome 23"/>
</dbReference>
<comment type="caution">
    <text evidence="1">The sequence shown here is derived from an EMBL/GenBank/DDBJ whole genome shotgun (WGS) entry which is preliminary data.</text>
</comment>
<evidence type="ECO:0000313" key="1">
    <source>
        <dbReference type="EMBL" id="KAI8439514.1"/>
    </source>
</evidence>